<dbReference type="GeneID" id="93712798"/>
<evidence type="ECO:0000313" key="3">
    <source>
        <dbReference type="Proteomes" id="UP000182762"/>
    </source>
</evidence>
<keyword evidence="3" id="KW-1185">Reference proteome</keyword>
<reference evidence="2 3" key="1">
    <citation type="submission" date="2016-10" db="EMBL/GenBank/DDBJ databases">
        <authorList>
            <person name="Varghese N."/>
            <person name="Submissions S."/>
        </authorList>
    </citation>
    <scope>NUCLEOTIDE SEQUENCE [LARGE SCALE GENOMIC DNA]</scope>
    <source>
        <strain evidence="2 3">DSM 13796</strain>
    </source>
</reference>
<dbReference type="Pfam" id="PF01381">
    <property type="entry name" value="HTH_3"/>
    <property type="match status" value="1"/>
</dbReference>
<dbReference type="Proteomes" id="UP000182762">
    <property type="component" value="Unassembled WGS sequence"/>
</dbReference>
<evidence type="ECO:0000313" key="2">
    <source>
        <dbReference type="EMBL" id="SFQ84650.1"/>
    </source>
</evidence>
<sequence>MAGKQRGKLGKWLDKKGIKQEWIVKETKLARSTVSDICSGRRTPTTPTLKKLMGALRKVDRNAKVDDFFDI</sequence>
<dbReference type="InterPro" id="IPR010982">
    <property type="entry name" value="Lambda_DNA-bd_dom_sf"/>
</dbReference>
<proteinExistence type="predicted"/>
<dbReference type="RefSeq" id="WP_242068036.1">
    <property type="nucleotide sequence ID" value="NZ_FOXX01000014.1"/>
</dbReference>
<dbReference type="InterPro" id="IPR001387">
    <property type="entry name" value="Cro/C1-type_HTH"/>
</dbReference>
<protein>
    <submittedName>
        <fullName evidence="2">Helix-turn-helix</fullName>
    </submittedName>
</protein>
<gene>
    <name evidence="2" type="ORF">SAMN02745910_04242</name>
</gene>
<name>A0A1I6BUQ2_9BACI</name>
<accession>A0A1I6BUQ2</accession>
<dbReference type="SUPFAM" id="SSF47413">
    <property type="entry name" value="lambda repressor-like DNA-binding domains"/>
    <property type="match status" value="1"/>
</dbReference>
<organism evidence="2 3">
    <name type="scientific">Priestia endophytica DSM 13796</name>
    <dbReference type="NCBI Taxonomy" id="1121089"/>
    <lineage>
        <taxon>Bacteria</taxon>
        <taxon>Bacillati</taxon>
        <taxon>Bacillota</taxon>
        <taxon>Bacilli</taxon>
        <taxon>Bacillales</taxon>
        <taxon>Bacillaceae</taxon>
        <taxon>Priestia</taxon>
    </lineage>
</organism>
<comment type="caution">
    <text evidence="2">The sequence shown here is derived from an EMBL/GenBank/DDBJ whole genome shotgun (WGS) entry which is preliminary data.</text>
</comment>
<feature type="domain" description="HTH cro/C1-type" evidence="1">
    <location>
        <begin position="15"/>
        <end position="68"/>
    </location>
</feature>
<dbReference type="EMBL" id="FOXX01000014">
    <property type="protein sequence ID" value="SFQ84650.1"/>
    <property type="molecule type" value="Genomic_DNA"/>
</dbReference>
<dbReference type="PROSITE" id="PS50943">
    <property type="entry name" value="HTH_CROC1"/>
    <property type="match status" value="1"/>
</dbReference>
<dbReference type="Gene3D" id="1.10.260.40">
    <property type="entry name" value="lambda repressor-like DNA-binding domains"/>
    <property type="match status" value="1"/>
</dbReference>
<dbReference type="SMART" id="SM00530">
    <property type="entry name" value="HTH_XRE"/>
    <property type="match status" value="1"/>
</dbReference>
<evidence type="ECO:0000259" key="1">
    <source>
        <dbReference type="PROSITE" id="PS50943"/>
    </source>
</evidence>
<dbReference type="CDD" id="cd00093">
    <property type="entry name" value="HTH_XRE"/>
    <property type="match status" value="1"/>
</dbReference>